<reference evidence="6" key="1">
    <citation type="journal article" date="2021" name="Sci. Rep.">
        <title>Diploid genomic architecture of Nitzschia inconspicua, an elite biomass production diatom.</title>
        <authorList>
            <person name="Oliver A."/>
            <person name="Podell S."/>
            <person name="Pinowska A."/>
            <person name="Traller J.C."/>
            <person name="Smith S.R."/>
            <person name="McClure R."/>
            <person name="Beliaev A."/>
            <person name="Bohutskyi P."/>
            <person name="Hill E.A."/>
            <person name="Rabines A."/>
            <person name="Zheng H."/>
            <person name="Allen L.Z."/>
            <person name="Kuo A."/>
            <person name="Grigoriev I.V."/>
            <person name="Allen A.E."/>
            <person name="Hazlebeck D."/>
            <person name="Allen E.E."/>
        </authorList>
    </citation>
    <scope>NUCLEOTIDE SEQUENCE</scope>
    <source>
        <strain evidence="6">Hildebrandi</strain>
    </source>
</reference>
<dbReference type="GO" id="GO:0008270">
    <property type="term" value="F:zinc ion binding"/>
    <property type="evidence" value="ECO:0007669"/>
    <property type="project" value="UniProtKB-KW"/>
</dbReference>
<dbReference type="PROSITE" id="PS50103">
    <property type="entry name" value="ZF_C3H1"/>
    <property type="match status" value="1"/>
</dbReference>
<feature type="region of interest" description="Disordered" evidence="4">
    <location>
        <begin position="34"/>
        <end position="238"/>
    </location>
</feature>
<evidence type="ECO:0000256" key="4">
    <source>
        <dbReference type="SAM" id="MobiDB-lite"/>
    </source>
</evidence>
<feature type="region of interest" description="Disordered" evidence="4">
    <location>
        <begin position="578"/>
        <end position="620"/>
    </location>
</feature>
<dbReference type="SMART" id="SM00479">
    <property type="entry name" value="EXOIII"/>
    <property type="match status" value="1"/>
</dbReference>
<feature type="domain" description="C3H1-type" evidence="5">
    <location>
        <begin position="17"/>
        <end position="45"/>
    </location>
</feature>
<evidence type="ECO:0000313" key="6">
    <source>
        <dbReference type="EMBL" id="KAG7363299.1"/>
    </source>
</evidence>
<feature type="zinc finger region" description="C3H1-type" evidence="3">
    <location>
        <begin position="17"/>
        <end position="45"/>
    </location>
</feature>
<feature type="compositionally biased region" description="Basic and acidic residues" evidence="4">
    <location>
        <begin position="143"/>
        <end position="165"/>
    </location>
</feature>
<evidence type="ECO:0000256" key="2">
    <source>
        <dbReference type="ARBA" id="ARBA00022801"/>
    </source>
</evidence>
<feature type="compositionally biased region" description="Low complexity" evidence="4">
    <location>
        <begin position="205"/>
        <end position="222"/>
    </location>
</feature>
<dbReference type="PANTHER" id="PTHR12801:SF45">
    <property type="entry name" value="RNA EXONUCLEASE 4"/>
    <property type="match status" value="1"/>
</dbReference>
<keyword evidence="7" id="KW-1185">Reference proteome</keyword>
<dbReference type="AlphaFoldDB" id="A0A9K3Q064"/>
<keyword evidence="6" id="KW-0269">Exonuclease</keyword>
<reference evidence="6" key="2">
    <citation type="submission" date="2021-04" db="EMBL/GenBank/DDBJ databases">
        <authorList>
            <person name="Podell S."/>
        </authorList>
    </citation>
    <scope>NUCLEOTIDE SEQUENCE</scope>
    <source>
        <strain evidence="6">Hildebrandi</strain>
    </source>
</reference>
<keyword evidence="3" id="KW-0862">Zinc</keyword>
<dbReference type="PANTHER" id="PTHR12801">
    <property type="entry name" value="RNA EXONUCLEASE REXO1 / RECO3 FAMILY MEMBER-RELATED"/>
    <property type="match status" value="1"/>
</dbReference>
<dbReference type="InterPro" id="IPR047021">
    <property type="entry name" value="REXO1/3/4-like"/>
</dbReference>
<dbReference type="GO" id="GO:0004527">
    <property type="term" value="F:exonuclease activity"/>
    <property type="evidence" value="ECO:0007669"/>
    <property type="project" value="UniProtKB-KW"/>
</dbReference>
<dbReference type="Proteomes" id="UP000693970">
    <property type="component" value="Unassembled WGS sequence"/>
</dbReference>
<accession>A0A9K3Q064</accession>
<evidence type="ECO:0000313" key="7">
    <source>
        <dbReference type="Proteomes" id="UP000693970"/>
    </source>
</evidence>
<feature type="compositionally biased region" description="Polar residues" evidence="4">
    <location>
        <begin position="102"/>
        <end position="114"/>
    </location>
</feature>
<keyword evidence="3" id="KW-0479">Metal-binding</keyword>
<dbReference type="OrthoDB" id="16516at2759"/>
<name>A0A9K3Q064_9STRA</name>
<keyword evidence="1" id="KW-0540">Nuclease</keyword>
<sequence>MPSSKKYTLYSAKSAAPGEIPLCAFFHSEAGCRNGDKCEFSHGSGGVPPPQQRDHSVEVSENSSVVSSESEGEGNHQTPRSNGKKNIVPQLADDPFTDAGPPQSSGNKKNQQGKEQPAKKKKRKSTDRDVFAGPKGNAAVADIKNEIKETPNKKAKKSRDVKDVETSAQETTDLKRFLSTLPVASFSIPDTKSTPVQKKKEQEPPRSNNISSRSTISKSPASVSKKETRPRSAGIAISSPDVAKKWQKVVEKTRQHERYDTAYDFARYKDIDAQNGIKGDWIKAKPFGSWCKTNPQAIAIDCEMCETQDPLSGAKNSKALCRLSVINADDPTQVLLDTLVKPSWPVTDYRTRINGVTKEHLDSVEFTLRHAQAFMVALCSEETVIVGHAVHNDLAALNMEHDIIADSSFLFRAKDSTHATVSLKDTVRAVLKSEMPETHDSVNDARKALECVLYWMKRDGKVDLIERTAKQSKYKGHQLFVHRIPKQCQGEHLTNMFLKHTTVQPVDVDEIVFSGNTGKTHVSFKSPAHANLAFDSIDGNSEEDLSGRLQKKVYLRNGDYVRVRKMVRVVKRPSLSNVDADKADESPFNQEDPISSPDLSGANKGSPGDSNEPSYAPFRFRDLEHSKPSWWKE</sequence>
<evidence type="ECO:0000256" key="1">
    <source>
        <dbReference type="ARBA" id="ARBA00022722"/>
    </source>
</evidence>
<dbReference type="EMBL" id="JAGRRH010000010">
    <property type="protein sequence ID" value="KAG7363299.1"/>
    <property type="molecule type" value="Genomic_DNA"/>
</dbReference>
<comment type="caution">
    <text evidence="6">The sequence shown here is derived from an EMBL/GenBank/DDBJ whole genome shotgun (WGS) entry which is preliminary data.</text>
</comment>
<dbReference type="InterPro" id="IPR000571">
    <property type="entry name" value="Znf_CCCH"/>
</dbReference>
<dbReference type="InterPro" id="IPR013520">
    <property type="entry name" value="Ribonucl_H"/>
</dbReference>
<feature type="compositionally biased region" description="Low complexity" evidence="4">
    <location>
        <begin position="59"/>
        <end position="69"/>
    </location>
</feature>
<gene>
    <name evidence="6" type="ORF">IV203_026659</name>
</gene>
<proteinExistence type="predicted"/>
<evidence type="ECO:0000259" key="5">
    <source>
        <dbReference type="PROSITE" id="PS50103"/>
    </source>
</evidence>
<organism evidence="6 7">
    <name type="scientific">Nitzschia inconspicua</name>
    <dbReference type="NCBI Taxonomy" id="303405"/>
    <lineage>
        <taxon>Eukaryota</taxon>
        <taxon>Sar</taxon>
        <taxon>Stramenopiles</taxon>
        <taxon>Ochrophyta</taxon>
        <taxon>Bacillariophyta</taxon>
        <taxon>Bacillariophyceae</taxon>
        <taxon>Bacillariophycidae</taxon>
        <taxon>Bacillariales</taxon>
        <taxon>Bacillariaceae</taxon>
        <taxon>Nitzschia</taxon>
    </lineage>
</organism>
<evidence type="ECO:0000256" key="3">
    <source>
        <dbReference type="PROSITE-ProRule" id="PRU00723"/>
    </source>
</evidence>
<dbReference type="GO" id="GO:0005634">
    <property type="term" value="C:nucleus"/>
    <property type="evidence" value="ECO:0007669"/>
    <property type="project" value="TreeGrafter"/>
</dbReference>
<keyword evidence="2" id="KW-0378">Hydrolase</keyword>
<keyword evidence="3" id="KW-0863">Zinc-finger</keyword>
<protein>
    <submittedName>
        <fullName evidence="6">Exonuclease</fullName>
    </submittedName>
</protein>